<sequence>MELRVTTDPAEFQAIAFPFLERDPVLHTIIMSNVAERAAGTYRQEQGLGHYVSAHDGGEVIGAAMRTPGRPAYLGALPESLAEGVADAYLDVLPELSGVAGDRPAATAFAKRWSDARSTAATEAKGTRLHKLGDLAMLEATGGSPRLMTKDDVQLAAEWVAVDFRDEPGLDVEWAERHLRDRTLWFWEVDGTPVSMVGHHLPLFGVCRVGPVYTPAEFRRNGYAGALTSHVSAEILADGNQACLYTDLANPTSNKIYFQAGYRPVADFVDFAFEA</sequence>
<evidence type="ECO:0000313" key="2">
    <source>
        <dbReference type="EMBL" id="QNE19173.1"/>
    </source>
</evidence>
<proteinExistence type="predicted"/>
<gene>
    <name evidence="2" type="ORF">F1D05_16200</name>
</gene>
<evidence type="ECO:0000313" key="3">
    <source>
        <dbReference type="Proteomes" id="UP000515563"/>
    </source>
</evidence>
<dbReference type="SUPFAM" id="SSF55729">
    <property type="entry name" value="Acyl-CoA N-acyltransferases (Nat)"/>
    <property type="match status" value="1"/>
</dbReference>
<dbReference type="Gene3D" id="3.40.630.30">
    <property type="match status" value="1"/>
</dbReference>
<name>A0A7G6WYV8_9ACTN</name>
<dbReference type="Proteomes" id="UP000515563">
    <property type="component" value="Chromosome"/>
</dbReference>
<dbReference type="Pfam" id="PF08445">
    <property type="entry name" value="FR47"/>
    <property type="match status" value="1"/>
</dbReference>
<keyword evidence="2" id="KW-0808">Transferase</keyword>
<dbReference type="AlphaFoldDB" id="A0A7G6WYV8"/>
<reference evidence="3" key="1">
    <citation type="submission" date="2019-09" db="EMBL/GenBank/DDBJ databases">
        <title>Antimicrobial potential of Antarctic Bacteria.</title>
        <authorList>
            <person name="Benaud N."/>
            <person name="Edwards R.J."/>
            <person name="Ferrari B.C."/>
        </authorList>
    </citation>
    <scope>NUCLEOTIDE SEQUENCE [LARGE SCALE GENOMIC DNA]</scope>
    <source>
        <strain evidence="3">SPB151</strain>
    </source>
</reference>
<dbReference type="EMBL" id="CP043661">
    <property type="protein sequence ID" value="QNE19173.1"/>
    <property type="molecule type" value="Genomic_DNA"/>
</dbReference>
<dbReference type="InterPro" id="IPR016181">
    <property type="entry name" value="Acyl_CoA_acyltransferase"/>
</dbReference>
<dbReference type="InterPro" id="IPR013653">
    <property type="entry name" value="GCN5-like_dom"/>
</dbReference>
<dbReference type="GO" id="GO:0016747">
    <property type="term" value="F:acyltransferase activity, transferring groups other than amino-acyl groups"/>
    <property type="evidence" value="ECO:0007669"/>
    <property type="project" value="InterPro"/>
</dbReference>
<protein>
    <submittedName>
        <fullName evidence="2">Acetyltransferase</fullName>
    </submittedName>
</protein>
<feature type="domain" description="N-acetyltransferase" evidence="1">
    <location>
        <begin position="143"/>
        <end position="275"/>
    </location>
</feature>
<dbReference type="KEGG" id="kqi:F1D05_16200"/>
<keyword evidence="3" id="KW-1185">Reference proteome</keyword>
<dbReference type="InterPro" id="IPR000182">
    <property type="entry name" value="GNAT_dom"/>
</dbReference>
<reference evidence="2 3" key="2">
    <citation type="journal article" date="2020" name="Microbiol. Resour. Announc.">
        <title>Antarctic desert soil bacteria exhibit high novel natural product potential, evaluated through long-read genome sequencing and comparative genomics.</title>
        <authorList>
            <person name="Benaud N."/>
            <person name="Edwards R.J."/>
            <person name="Amos T.G."/>
            <person name="D'Agostino P.M."/>
            <person name="Gutierrez-Chavez C."/>
            <person name="Montgomery K."/>
            <person name="Nicetic I."/>
            <person name="Ferrari B.C."/>
        </authorList>
    </citation>
    <scope>NUCLEOTIDE SEQUENCE [LARGE SCALE GENOMIC DNA]</scope>
    <source>
        <strain evidence="2 3">SPB151</strain>
    </source>
</reference>
<dbReference type="PROSITE" id="PS51186">
    <property type="entry name" value="GNAT"/>
    <property type="match status" value="1"/>
</dbReference>
<organism evidence="2 3">
    <name type="scientific">Kribbella qitaiheensis</name>
    <dbReference type="NCBI Taxonomy" id="1544730"/>
    <lineage>
        <taxon>Bacteria</taxon>
        <taxon>Bacillati</taxon>
        <taxon>Actinomycetota</taxon>
        <taxon>Actinomycetes</taxon>
        <taxon>Propionibacteriales</taxon>
        <taxon>Kribbellaceae</taxon>
        <taxon>Kribbella</taxon>
    </lineage>
</organism>
<accession>A0A7G6WYV8</accession>
<evidence type="ECO:0000259" key="1">
    <source>
        <dbReference type="PROSITE" id="PS51186"/>
    </source>
</evidence>